<gene>
    <name evidence="2" type="ORF">M9458_036275</name>
</gene>
<feature type="chain" id="PRO_5044787390" evidence="1">
    <location>
        <begin position="16"/>
        <end position="122"/>
    </location>
</feature>
<name>A0ABD0P1Q0_CIRMR</name>
<dbReference type="EMBL" id="JAMKFB020000018">
    <property type="protein sequence ID" value="KAL0168053.1"/>
    <property type="molecule type" value="Genomic_DNA"/>
</dbReference>
<proteinExistence type="predicted"/>
<comment type="caution">
    <text evidence="2">The sequence shown here is derived from an EMBL/GenBank/DDBJ whole genome shotgun (WGS) entry which is preliminary data.</text>
</comment>
<keyword evidence="3" id="KW-1185">Reference proteome</keyword>
<protein>
    <submittedName>
        <fullName evidence="2">Uncharacterized protein</fullName>
    </submittedName>
</protein>
<sequence>AALAVVLSWFWRVCREPTLSATSLETCVKPWRTEDLSIPSPSTLVRLIHTEKQSVYLKEHFGHDGLYYFGEGSFLIGTLAKPRLQGAELRLQQHFRWVQLRWDTEPLNGMLGRHLRRKLLHK</sequence>
<reference evidence="2 3" key="1">
    <citation type="submission" date="2024-05" db="EMBL/GenBank/DDBJ databases">
        <title>Genome sequencing and assembly of Indian major carp, Cirrhinus mrigala (Hamilton, 1822).</title>
        <authorList>
            <person name="Mohindra V."/>
            <person name="Chowdhury L.M."/>
            <person name="Lal K."/>
            <person name="Jena J.K."/>
        </authorList>
    </citation>
    <scope>NUCLEOTIDE SEQUENCE [LARGE SCALE GENOMIC DNA]</scope>
    <source>
        <strain evidence="2">CM1030</strain>
        <tissue evidence="2">Blood</tissue>
    </source>
</reference>
<keyword evidence="1" id="KW-0732">Signal</keyword>
<feature type="non-terminal residue" evidence="2">
    <location>
        <position position="1"/>
    </location>
</feature>
<evidence type="ECO:0000256" key="1">
    <source>
        <dbReference type="SAM" id="SignalP"/>
    </source>
</evidence>
<dbReference type="AlphaFoldDB" id="A0ABD0P1Q0"/>
<accession>A0ABD0P1Q0</accession>
<evidence type="ECO:0000313" key="3">
    <source>
        <dbReference type="Proteomes" id="UP001529510"/>
    </source>
</evidence>
<feature type="signal peptide" evidence="1">
    <location>
        <begin position="1"/>
        <end position="15"/>
    </location>
</feature>
<organism evidence="2 3">
    <name type="scientific">Cirrhinus mrigala</name>
    <name type="common">Mrigala</name>
    <dbReference type="NCBI Taxonomy" id="683832"/>
    <lineage>
        <taxon>Eukaryota</taxon>
        <taxon>Metazoa</taxon>
        <taxon>Chordata</taxon>
        <taxon>Craniata</taxon>
        <taxon>Vertebrata</taxon>
        <taxon>Euteleostomi</taxon>
        <taxon>Actinopterygii</taxon>
        <taxon>Neopterygii</taxon>
        <taxon>Teleostei</taxon>
        <taxon>Ostariophysi</taxon>
        <taxon>Cypriniformes</taxon>
        <taxon>Cyprinidae</taxon>
        <taxon>Labeoninae</taxon>
        <taxon>Labeonini</taxon>
        <taxon>Cirrhinus</taxon>
    </lineage>
</organism>
<feature type="non-terminal residue" evidence="2">
    <location>
        <position position="122"/>
    </location>
</feature>
<dbReference type="Proteomes" id="UP001529510">
    <property type="component" value="Unassembled WGS sequence"/>
</dbReference>
<evidence type="ECO:0000313" key="2">
    <source>
        <dbReference type="EMBL" id="KAL0168053.1"/>
    </source>
</evidence>